<evidence type="ECO:0000313" key="3">
    <source>
        <dbReference type="Proteomes" id="UP001497392"/>
    </source>
</evidence>
<accession>A0ABP1GCE7</accession>
<keyword evidence="3" id="KW-1185">Reference proteome</keyword>
<comment type="caution">
    <text evidence="2">The sequence shown here is derived from an EMBL/GenBank/DDBJ whole genome shotgun (WGS) entry which is preliminary data.</text>
</comment>
<keyword evidence="1" id="KW-0812">Transmembrane</keyword>
<evidence type="ECO:0000256" key="1">
    <source>
        <dbReference type="SAM" id="Phobius"/>
    </source>
</evidence>
<gene>
    <name evidence="2" type="primary">g10892</name>
    <name evidence="2" type="ORF">VP750_LOCUS9764</name>
</gene>
<dbReference type="PANTHER" id="PTHR34543:SF1">
    <property type="entry name" value="PROTEIN ABA DEFICIENT 4, CHLOROPLASTIC"/>
    <property type="match status" value="1"/>
</dbReference>
<keyword evidence="1" id="KW-1133">Transmembrane helix</keyword>
<name>A0ABP1GCE7_9CHLO</name>
<dbReference type="PANTHER" id="PTHR34543">
    <property type="entry name" value="PROTEIN ABA DEFICIENT 4, CHLOROPLASTIC"/>
    <property type="match status" value="1"/>
</dbReference>
<keyword evidence="1" id="KW-0472">Membrane</keyword>
<dbReference type="EMBL" id="CAXHTA020000017">
    <property type="protein sequence ID" value="CAL5227858.1"/>
    <property type="molecule type" value="Genomic_DNA"/>
</dbReference>
<organism evidence="2 3">
    <name type="scientific">Coccomyxa viridis</name>
    <dbReference type="NCBI Taxonomy" id="1274662"/>
    <lineage>
        <taxon>Eukaryota</taxon>
        <taxon>Viridiplantae</taxon>
        <taxon>Chlorophyta</taxon>
        <taxon>core chlorophytes</taxon>
        <taxon>Trebouxiophyceae</taxon>
        <taxon>Trebouxiophyceae incertae sedis</taxon>
        <taxon>Coccomyxaceae</taxon>
        <taxon>Coccomyxa</taxon>
    </lineage>
</organism>
<sequence length="173" mass="19016">MQNLTLRCCNKVRLPLREGQCRRSQITGARCLRCALPTHVVSATIASTSIYCASVIGLMIAAPRARVTHRIVSIDALFVPMALAYAFLLAHSWQADTLKLILPGSLQEGFSGGFNPQFFPKLEGIMSLFSRGVTAASLWVHLLAINLFSARTILREGLEVGHSEKDRYCEGKI</sequence>
<dbReference type="Pfam" id="PF14108">
    <property type="entry name" value="ABA4-like"/>
    <property type="match status" value="1"/>
</dbReference>
<dbReference type="InterPro" id="IPR025461">
    <property type="entry name" value="ABA4-like"/>
</dbReference>
<protein>
    <submittedName>
        <fullName evidence="2">G10892 protein</fullName>
    </submittedName>
</protein>
<reference evidence="2 3" key="1">
    <citation type="submission" date="2024-06" db="EMBL/GenBank/DDBJ databases">
        <authorList>
            <person name="Kraege A."/>
            <person name="Thomma B."/>
        </authorList>
    </citation>
    <scope>NUCLEOTIDE SEQUENCE [LARGE SCALE GENOMIC DNA]</scope>
</reference>
<feature type="transmembrane region" description="Helical" evidence="1">
    <location>
        <begin position="40"/>
        <end position="62"/>
    </location>
</feature>
<proteinExistence type="predicted"/>
<dbReference type="Proteomes" id="UP001497392">
    <property type="component" value="Unassembled WGS sequence"/>
</dbReference>
<evidence type="ECO:0000313" key="2">
    <source>
        <dbReference type="EMBL" id="CAL5227858.1"/>
    </source>
</evidence>
<feature type="transmembrane region" description="Helical" evidence="1">
    <location>
        <begin position="74"/>
        <end position="93"/>
    </location>
</feature>